<dbReference type="EMBL" id="CAKLPZ010000001">
    <property type="protein sequence ID" value="CAH0999602.1"/>
    <property type="molecule type" value="Genomic_DNA"/>
</dbReference>
<gene>
    <name evidence="2" type="ORF">LEM8419_00902</name>
</gene>
<evidence type="ECO:0008006" key="4">
    <source>
        <dbReference type="Google" id="ProtNLM"/>
    </source>
</evidence>
<proteinExistence type="predicted"/>
<evidence type="ECO:0000256" key="1">
    <source>
        <dbReference type="SAM" id="SignalP"/>
    </source>
</evidence>
<evidence type="ECO:0000313" key="3">
    <source>
        <dbReference type="Proteomes" id="UP000837803"/>
    </source>
</evidence>
<feature type="signal peptide" evidence="1">
    <location>
        <begin position="1"/>
        <end position="20"/>
    </location>
</feature>
<reference evidence="2" key="1">
    <citation type="submission" date="2021-12" db="EMBL/GenBank/DDBJ databases">
        <authorList>
            <person name="Rodrigo-Torres L."/>
            <person name="Arahal R. D."/>
            <person name="Lucena T."/>
        </authorList>
    </citation>
    <scope>NUCLEOTIDE SEQUENCE</scope>
    <source>
        <strain evidence="2">CECT 8419</strain>
    </source>
</reference>
<dbReference type="RefSeq" id="WP_238749791.1">
    <property type="nucleotide sequence ID" value="NZ_CAKLPZ010000001.1"/>
</dbReference>
<comment type="caution">
    <text evidence="2">The sequence shown here is derived from an EMBL/GenBank/DDBJ whole genome shotgun (WGS) entry which is preliminary data.</text>
</comment>
<protein>
    <recommendedName>
        <fullName evidence="4">DUF4380 domain-containing protein</fullName>
    </recommendedName>
</protein>
<feature type="chain" id="PRO_5045240324" description="DUF4380 domain-containing protein" evidence="1">
    <location>
        <begin position="21"/>
        <end position="279"/>
    </location>
</feature>
<keyword evidence="3" id="KW-1185">Reference proteome</keyword>
<name>A0ABM9AY15_9BACT</name>
<organism evidence="2 3">
    <name type="scientific">Neolewinella maritima</name>
    <dbReference type="NCBI Taxonomy" id="1383882"/>
    <lineage>
        <taxon>Bacteria</taxon>
        <taxon>Pseudomonadati</taxon>
        <taxon>Bacteroidota</taxon>
        <taxon>Saprospiria</taxon>
        <taxon>Saprospirales</taxon>
        <taxon>Lewinellaceae</taxon>
        <taxon>Neolewinella</taxon>
    </lineage>
</organism>
<evidence type="ECO:0000313" key="2">
    <source>
        <dbReference type="EMBL" id="CAH0999602.1"/>
    </source>
</evidence>
<keyword evidence="1" id="KW-0732">Signal</keyword>
<sequence length="279" mass="31552">MISRAALLLVVILLCTCDPAPQDITEVDYGGPLTITRDSISLTVDPAYGARLTSVTYGDRELLYVVRDSSGFTYGSTAWPSPQADWDWPPPATLDREPYTVQKVEEHSILLESREDSSGLVLQKRYRLGPDSDIGLTYWLTYNGPTTRSVAAWEVTRLPYTGRIVFFADSVRTVGDARRVVESQDSLRVIHFDERHTATTKVFADLDSVPVRYYTDGLILEKHTVVQDFYRVAPGHAPLEVYIDPPRGFVELELQGDYRKLSYGKTTTLRTKWRVVPDR</sequence>
<accession>A0ABM9AY15</accession>
<dbReference type="Proteomes" id="UP000837803">
    <property type="component" value="Unassembled WGS sequence"/>
</dbReference>